<proteinExistence type="inferred from homology"/>
<dbReference type="Proteomes" id="UP000054363">
    <property type="component" value="Unassembled WGS sequence"/>
</dbReference>
<dbReference type="PANTHER" id="PTHR11092">
    <property type="entry name" value="SUGAR NUCLEOTIDE EPIMERASE RELATED"/>
    <property type="match status" value="1"/>
</dbReference>
<name>A0A094IWZ6_9GAMM</name>
<evidence type="ECO:0000256" key="1">
    <source>
        <dbReference type="ARBA" id="ARBA00009353"/>
    </source>
</evidence>
<dbReference type="eggNOG" id="COG1090">
    <property type="taxonomic scope" value="Bacteria"/>
</dbReference>
<reference evidence="4 5" key="1">
    <citation type="submission" date="2014-06" db="EMBL/GenBank/DDBJ databases">
        <title>The draft genome sequence of Idiomarina salinarum ISL-52.</title>
        <authorList>
            <person name="Du J."/>
            <person name="Shao Z."/>
        </authorList>
    </citation>
    <scope>NUCLEOTIDE SEQUENCE [LARGE SCALE GENOMIC DNA]</scope>
    <source>
        <strain evidence="4 5">ISL-52</strain>
    </source>
</reference>
<feature type="domain" description="NAD-dependent epimerase/dehydratase" evidence="2">
    <location>
        <begin position="4"/>
        <end position="222"/>
    </location>
</feature>
<dbReference type="PANTHER" id="PTHR11092:SF0">
    <property type="entry name" value="EPIMERASE FAMILY PROTEIN SDR39U1"/>
    <property type="match status" value="1"/>
</dbReference>
<dbReference type="Pfam" id="PF01370">
    <property type="entry name" value="Epimerase"/>
    <property type="match status" value="1"/>
</dbReference>
<dbReference type="InterPro" id="IPR001509">
    <property type="entry name" value="Epimerase_deHydtase"/>
</dbReference>
<dbReference type="STRING" id="435908.IDSA_02885"/>
<dbReference type="Gene3D" id="3.40.50.720">
    <property type="entry name" value="NAD(P)-binding Rossmann-like Domain"/>
    <property type="match status" value="1"/>
</dbReference>
<protein>
    <submittedName>
        <fullName evidence="4">Epimerase</fullName>
    </submittedName>
</protein>
<comment type="similarity">
    <text evidence="1">Belongs to the NAD(P)-dependent epimerase/dehydratase family. SDR39U1 subfamily.</text>
</comment>
<keyword evidence="5" id="KW-1185">Reference proteome</keyword>
<dbReference type="InterPro" id="IPR013549">
    <property type="entry name" value="DUF1731"/>
</dbReference>
<dbReference type="NCBIfam" id="TIGR01777">
    <property type="entry name" value="yfcH"/>
    <property type="match status" value="1"/>
</dbReference>
<dbReference type="AlphaFoldDB" id="A0A094IWZ6"/>
<dbReference type="InterPro" id="IPR036291">
    <property type="entry name" value="NAD(P)-bd_dom_sf"/>
</dbReference>
<evidence type="ECO:0000313" key="5">
    <source>
        <dbReference type="Proteomes" id="UP000054363"/>
    </source>
</evidence>
<dbReference type="RefSeq" id="WP_034774031.1">
    <property type="nucleotide sequence ID" value="NZ_JPER01000001.1"/>
</dbReference>
<dbReference type="InterPro" id="IPR010099">
    <property type="entry name" value="SDR39U1"/>
</dbReference>
<gene>
    <name evidence="4" type="ORF">IDSA_02885</name>
</gene>
<feature type="domain" description="DUF1731" evidence="3">
    <location>
        <begin position="250"/>
        <end position="295"/>
    </location>
</feature>
<dbReference type="EMBL" id="JPER01000001">
    <property type="protein sequence ID" value="KFZ31652.1"/>
    <property type="molecule type" value="Genomic_DNA"/>
</dbReference>
<evidence type="ECO:0000259" key="3">
    <source>
        <dbReference type="Pfam" id="PF08338"/>
    </source>
</evidence>
<evidence type="ECO:0000259" key="2">
    <source>
        <dbReference type="Pfam" id="PF01370"/>
    </source>
</evidence>
<evidence type="ECO:0000313" key="4">
    <source>
        <dbReference type="EMBL" id="KFZ31652.1"/>
    </source>
</evidence>
<comment type="caution">
    <text evidence="4">The sequence shown here is derived from an EMBL/GenBank/DDBJ whole genome shotgun (WGS) entry which is preliminary data.</text>
</comment>
<accession>A0A094IWZ6</accession>
<dbReference type="SUPFAM" id="SSF51735">
    <property type="entry name" value="NAD(P)-binding Rossmann-fold domains"/>
    <property type="match status" value="1"/>
</dbReference>
<dbReference type="OrthoDB" id="9801773at2"/>
<sequence>MKLLLTGGTGLIGSALIEALWERYQITITTRNPKKAIRRFGKKVHAVRGLEEIQDISEFYAVINLQGEDIFAKRWTTKQKQEIEQSRWTITRQLTERIKESSQPPQVFISGSAVGYYGPQGDEPVTEHTVVEADDFAHHLCAEWERLALAAQSERTRVCVIRTGIVVAEEDSALQQMLPPYLLGLGGPLGSGEQGFSWVHLDDIAGIIEFLLEQEQCRGIYNGTAPNPVKQKKFSACLAKVLRKSHFMRVPAWVLKLVLGERSMMLLEGQLVLPERTLQAGYEYKYPEVEAALRACLLPSS</sequence>
<organism evidence="4 5">
    <name type="scientific">Pseudidiomarina salinarum</name>
    <dbReference type="NCBI Taxonomy" id="435908"/>
    <lineage>
        <taxon>Bacteria</taxon>
        <taxon>Pseudomonadati</taxon>
        <taxon>Pseudomonadota</taxon>
        <taxon>Gammaproteobacteria</taxon>
        <taxon>Alteromonadales</taxon>
        <taxon>Idiomarinaceae</taxon>
        <taxon>Pseudidiomarina</taxon>
    </lineage>
</organism>
<dbReference type="Pfam" id="PF08338">
    <property type="entry name" value="DUF1731"/>
    <property type="match status" value="1"/>
</dbReference>